<name>A0A5J4YVU1_PORPP</name>
<proteinExistence type="predicted"/>
<comment type="caution">
    <text evidence="1">The sequence shown here is derived from an EMBL/GenBank/DDBJ whole genome shotgun (WGS) entry which is preliminary data.</text>
</comment>
<protein>
    <submittedName>
        <fullName evidence="1">Uncharacterized protein</fullName>
    </submittedName>
</protein>
<dbReference type="Proteomes" id="UP000324585">
    <property type="component" value="Unassembled WGS sequence"/>
</dbReference>
<organism evidence="1 2">
    <name type="scientific">Porphyridium purpureum</name>
    <name type="common">Red alga</name>
    <name type="synonym">Porphyridium cruentum</name>
    <dbReference type="NCBI Taxonomy" id="35688"/>
    <lineage>
        <taxon>Eukaryota</taxon>
        <taxon>Rhodophyta</taxon>
        <taxon>Bangiophyceae</taxon>
        <taxon>Porphyridiales</taxon>
        <taxon>Porphyridiaceae</taxon>
        <taxon>Porphyridium</taxon>
    </lineage>
</organism>
<dbReference type="AlphaFoldDB" id="A0A5J4YVU1"/>
<gene>
    <name evidence="1" type="ORF">FVE85_3065</name>
</gene>
<sequence>MVRYKKDLIDAIDGDWDVNLYPQPSSCGELAAELDEADGDVDNDFGTCRRTFTPGILSKVVRLLERLESNCTNGTVSSLRNACTRVRGVELIGRPSGRWTRRGAGLGYRPPWITRSWPKRAGYWGSCGTQMWRRRGVRISASRSSFSR</sequence>
<accession>A0A5J4YVU1</accession>
<reference evidence="2" key="1">
    <citation type="journal article" date="2019" name="Nat. Commun.">
        <title>Expansion of phycobilisome linker gene families in mesophilic red algae.</title>
        <authorList>
            <person name="Lee J."/>
            <person name="Kim D."/>
            <person name="Bhattacharya D."/>
            <person name="Yoon H.S."/>
        </authorList>
    </citation>
    <scope>NUCLEOTIDE SEQUENCE [LARGE SCALE GENOMIC DNA]</scope>
    <source>
        <strain evidence="2">CCMP 1328</strain>
    </source>
</reference>
<evidence type="ECO:0000313" key="1">
    <source>
        <dbReference type="EMBL" id="KAA8494824.1"/>
    </source>
</evidence>
<evidence type="ECO:0000313" key="2">
    <source>
        <dbReference type="Proteomes" id="UP000324585"/>
    </source>
</evidence>
<keyword evidence="2" id="KW-1185">Reference proteome</keyword>
<dbReference type="EMBL" id="VRMN01000004">
    <property type="protein sequence ID" value="KAA8494824.1"/>
    <property type="molecule type" value="Genomic_DNA"/>
</dbReference>